<dbReference type="RefSeq" id="WP_138340206.1">
    <property type="nucleotide sequence ID" value="NZ_JADMWJ010000018.1"/>
</dbReference>
<dbReference type="CDD" id="cd00761">
    <property type="entry name" value="Glyco_tranf_GTA_type"/>
    <property type="match status" value="1"/>
</dbReference>
<dbReference type="Gene3D" id="3.90.550.10">
    <property type="entry name" value="Spore Coat Polysaccharide Biosynthesis Protein SpsA, Chain A"/>
    <property type="match status" value="1"/>
</dbReference>
<dbReference type="AlphaFoldDB" id="A0AAP3SVD5"/>
<keyword evidence="1" id="KW-0328">Glycosyltransferase</keyword>
<sequence>MAKISIIVPVFNVEKMLPHCLDSIKAQTFSDFECLLIDDGSTDSSGILCDEYVAFDPRFKVIHSENQGASAARNLGLDNASGEWIQFIDSDDWIAPDFLQNYFNIGNGYDIIFQGITIEKNGKLQELTINSNSGENTIETISRFEQNNVLGWCINKIFINTLIQKYHIRFPKGITIREDLIFTLSYLQYVSAIGITPKCDYHYVIRDGSLMSRPRSYREVDECCELIFKLRRNLVEVNFNNQYKNWFEEEYAMRKLIQLKYIYYPQTIVSRDERYSFLKSARGYKLKNIKLPKTDRVIFYLFHSLLPFFIKDRLIKIVALTYYKSHYKKK</sequence>
<name>A0AAP3SVD5_BACOV</name>
<dbReference type="EMBL" id="JAQNWR010000028">
    <property type="protein sequence ID" value="MDC2411198.1"/>
    <property type="molecule type" value="Genomic_DNA"/>
</dbReference>
<evidence type="ECO:0000313" key="5">
    <source>
        <dbReference type="Proteomes" id="UP001214017"/>
    </source>
</evidence>
<proteinExistence type="predicted"/>
<protein>
    <submittedName>
        <fullName evidence="4">Glycosyltransferase family 2 protein</fullName>
    </submittedName>
</protein>
<comment type="caution">
    <text evidence="4">The sequence shown here is derived from an EMBL/GenBank/DDBJ whole genome shotgun (WGS) entry which is preliminary data.</text>
</comment>
<dbReference type="InterPro" id="IPR029044">
    <property type="entry name" value="Nucleotide-diphossugar_trans"/>
</dbReference>
<gene>
    <name evidence="4" type="ORF">PO240_25335</name>
</gene>
<dbReference type="Pfam" id="PF00535">
    <property type="entry name" value="Glycos_transf_2"/>
    <property type="match status" value="1"/>
</dbReference>
<dbReference type="GO" id="GO:0016758">
    <property type="term" value="F:hexosyltransferase activity"/>
    <property type="evidence" value="ECO:0007669"/>
    <property type="project" value="UniProtKB-ARBA"/>
</dbReference>
<evidence type="ECO:0000256" key="2">
    <source>
        <dbReference type="ARBA" id="ARBA00022679"/>
    </source>
</evidence>
<evidence type="ECO:0000313" key="4">
    <source>
        <dbReference type="EMBL" id="MDC2411198.1"/>
    </source>
</evidence>
<dbReference type="PANTHER" id="PTHR22916:SF51">
    <property type="entry name" value="GLYCOSYLTRANSFERASE EPSH-RELATED"/>
    <property type="match status" value="1"/>
</dbReference>
<accession>A0AAP3SVD5</accession>
<reference evidence="4" key="1">
    <citation type="submission" date="2022-10" db="EMBL/GenBank/DDBJ databases">
        <title>Human gut microbiome strain richness.</title>
        <authorList>
            <person name="Chen-Liaw A."/>
        </authorList>
    </citation>
    <scope>NUCLEOTIDE SEQUENCE</scope>
    <source>
        <strain evidence="4">F7_m1001271B151109d0_201107</strain>
    </source>
</reference>
<dbReference type="Proteomes" id="UP001214017">
    <property type="component" value="Unassembled WGS sequence"/>
</dbReference>
<feature type="domain" description="Glycosyltransferase 2-like" evidence="3">
    <location>
        <begin position="5"/>
        <end position="121"/>
    </location>
</feature>
<keyword evidence="2" id="KW-0808">Transferase</keyword>
<dbReference type="SUPFAM" id="SSF53448">
    <property type="entry name" value="Nucleotide-diphospho-sugar transferases"/>
    <property type="match status" value="1"/>
</dbReference>
<dbReference type="PANTHER" id="PTHR22916">
    <property type="entry name" value="GLYCOSYLTRANSFERASE"/>
    <property type="match status" value="1"/>
</dbReference>
<evidence type="ECO:0000259" key="3">
    <source>
        <dbReference type="Pfam" id="PF00535"/>
    </source>
</evidence>
<dbReference type="InterPro" id="IPR001173">
    <property type="entry name" value="Glyco_trans_2-like"/>
</dbReference>
<evidence type="ECO:0000256" key="1">
    <source>
        <dbReference type="ARBA" id="ARBA00022676"/>
    </source>
</evidence>
<organism evidence="4 5">
    <name type="scientific">Bacteroides ovatus</name>
    <dbReference type="NCBI Taxonomy" id="28116"/>
    <lineage>
        <taxon>Bacteria</taxon>
        <taxon>Pseudomonadati</taxon>
        <taxon>Bacteroidota</taxon>
        <taxon>Bacteroidia</taxon>
        <taxon>Bacteroidales</taxon>
        <taxon>Bacteroidaceae</taxon>
        <taxon>Bacteroides</taxon>
    </lineage>
</organism>